<name>A0ABV6ANM2_9HYPH</name>
<evidence type="ECO:0000256" key="1">
    <source>
        <dbReference type="SAM" id="Phobius"/>
    </source>
</evidence>
<feature type="transmembrane region" description="Helical" evidence="1">
    <location>
        <begin position="118"/>
        <end position="140"/>
    </location>
</feature>
<dbReference type="Proteomes" id="UP001589692">
    <property type="component" value="Unassembled WGS sequence"/>
</dbReference>
<feature type="transmembrane region" description="Helical" evidence="1">
    <location>
        <begin position="72"/>
        <end position="98"/>
    </location>
</feature>
<feature type="transmembrane region" description="Helical" evidence="1">
    <location>
        <begin position="43"/>
        <end position="60"/>
    </location>
</feature>
<comment type="caution">
    <text evidence="2">The sequence shown here is derived from an EMBL/GenBank/DDBJ whole genome shotgun (WGS) entry which is preliminary data.</text>
</comment>
<gene>
    <name evidence="2" type="ORF">ACFFP0_25545</name>
</gene>
<evidence type="ECO:0000313" key="2">
    <source>
        <dbReference type="EMBL" id="MFB9952221.1"/>
    </source>
</evidence>
<reference evidence="2 3" key="1">
    <citation type="submission" date="2024-09" db="EMBL/GenBank/DDBJ databases">
        <authorList>
            <person name="Sun Q."/>
            <person name="Mori K."/>
        </authorList>
    </citation>
    <scope>NUCLEOTIDE SEQUENCE [LARGE SCALE GENOMIC DNA]</scope>
    <source>
        <strain evidence="2 3">TBRC 4938</strain>
    </source>
</reference>
<sequence>MNSFSDRRPAAAGLLKILSLLIIILGTPLGIALPGWWGWENGPVENIQAAILIFGLIHAVRFYRRSDDRSKWLWLAGIPLWFVLVAREFSFGATFLPPTAMSAHGPAYSVGQLPYKPFITPAVLVLIAFSVAIIVIKRLAELGLELAREGTAPWVSLGLVAVGMLLSSIAEGHMGIKLPFDGNTSQNIEEIIEFGAYLALWAAQFEIFHALSSRRPV</sequence>
<dbReference type="RefSeq" id="WP_377265036.1">
    <property type="nucleotide sequence ID" value="NZ_JBHMAA010000032.1"/>
</dbReference>
<keyword evidence="1" id="KW-1133">Transmembrane helix</keyword>
<keyword evidence="1" id="KW-0812">Transmembrane</keyword>
<accession>A0ABV6ANM2</accession>
<feature type="transmembrane region" description="Helical" evidence="1">
    <location>
        <begin position="12"/>
        <end position="37"/>
    </location>
</feature>
<evidence type="ECO:0000313" key="3">
    <source>
        <dbReference type="Proteomes" id="UP001589692"/>
    </source>
</evidence>
<evidence type="ECO:0008006" key="4">
    <source>
        <dbReference type="Google" id="ProtNLM"/>
    </source>
</evidence>
<proteinExistence type="predicted"/>
<dbReference type="EMBL" id="JBHMAA010000032">
    <property type="protein sequence ID" value="MFB9952221.1"/>
    <property type="molecule type" value="Genomic_DNA"/>
</dbReference>
<keyword evidence="3" id="KW-1185">Reference proteome</keyword>
<protein>
    <recommendedName>
        <fullName evidence="4">Transmembrane protein</fullName>
    </recommendedName>
</protein>
<feature type="transmembrane region" description="Helical" evidence="1">
    <location>
        <begin position="152"/>
        <end position="171"/>
    </location>
</feature>
<organism evidence="2 3">
    <name type="scientific">Rhizobium puerariae</name>
    <dbReference type="NCBI Taxonomy" id="1585791"/>
    <lineage>
        <taxon>Bacteria</taxon>
        <taxon>Pseudomonadati</taxon>
        <taxon>Pseudomonadota</taxon>
        <taxon>Alphaproteobacteria</taxon>
        <taxon>Hyphomicrobiales</taxon>
        <taxon>Rhizobiaceae</taxon>
        <taxon>Rhizobium/Agrobacterium group</taxon>
        <taxon>Rhizobium</taxon>
    </lineage>
</organism>
<keyword evidence="1" id="KW-0472">Membrane</keyword>